<dbReference type="InterPro" id="IPR000387">
    <property type="entry name" value="Tyr_Pase_dom"/>
</dbReference>
<sequence length="658" mass="73254">MADDDDTCDLPGSFPFEKGEEELQQLRDSIKRNLRLRPIKSVGNLRSPDREQWFTPLVSNLPHPIHPSSLLARLDNDKKPLLLDTRPLAAFKSSHIRNSINLAVPSLILKRWKKGRADYTSLRQYITTDAGRATWDNTLASWDGDIILCDQDPLMHILPTLLPNGQVDYLFGGITHPLLKDLLVSDTNAPSMTLTVDTAQKYKPKQQLEIHTDSPINTKPNLIRIDTRSVERLPKLSLKTRAMTLPPTPTTATSPSSIYSAYYTPPHTPSFKTPKASPRTPKHDEFVLGCSTTPTSALLPPISTVDEHPPSHFTFDDPPSTDTDTEDGYPQFISLPPAEHVHELQSLGVKRILNLAEECNADDWGLALGKGFERYVKIGMRDTVEEEGVGKGVREVCRVLDDARLHSAPVYVHCKAGKSRSVTAVIAYLIHSHHWTLGRAYKFVLERRKGISPNIGFVSELMNFEEEELGGKSLGVVPTSNNDAQPKHPPKQGLRPKTSRRNLQQGNVEGHGHAHAQSISGPIMPTTTNTEDDETTSESTLSTPSPRATTGMGTYTRYRRYRAYHSAEIEVESTSTSKSPGPIPITHTPTPNQQTQHQGGIPMTPLHRLPLHDPYQEMEVRDASGRYRHARRAPVDEETLQPMRRVSKAGLESGVWEG</sequence>
<dbReference type="SUPFAM" id="SSF52821">
    <property type="entry name" value="Rhodanese/Cell cycle control phosphatase"/>
    <property type="match status" value="1"/>
</dbReference>
<dbReference type="Pfam" id="PF00581">
    <property type="entry name" value="Rhodanese"/>
    <property type="match status" value="1"/>
</dbReference>
<dbReference type="Gene3D" id="3.40.250.10">
    <property type="entry name" value="Rhodanese-like domain"/>
    <property type="match status" value="1"/>
</dbReference>
<dbReference type="GO" id="GO:0005737">
    <property type="term" value="C:cytoplasm"/>
    <property type="evidence" value="ECO:0007669"/>
    <property type="project" value="TreeGrafter"/>
</dbReference>
<dbReference type="SMART" id="SM00195">
    <property type="entry name" value="DSPc"/>
    <property type="match status" value="1"/>
</dbReference>
<dbReference type="Pfam" id="PF00782">
    <property type="entry name" value="DSPc"/>
    <property type="match status" value="1"/>
</dbReference>
<keyword evidence="10" id="KW-1185">Reference proteome</keyword>
<dbReference type="GO" id="GO:0004725">
    <property type="term" value="F:protein tyrosine phosphatase activity"/>
    <property type="evidence" value="ECO:0007669"/>
    <property type="project" value="UniProtKB-EC"/>
</dbReference>
<feature type="compositionally biased region" description="Low complexity" evidence="5">
    <location>
        <begin position="537"/>
        <end position="552"/>
    </location>
</feature>
<gene>
    <name evidence="9" type="ORF">VNI00_011946</name>
</gene>
<dbReference type="InterPro" id="IPR001763">
    <property type="entry name" value="Rhodanese-like_dom"/>
</dbReference>
<dbReference type="PROSITE" id="PS50056">
    <property type="entry name" value="TYR_PHOSPHATASE_2"/>
    <property type="match status" value="1"/>
</dbReference>
<feature type="domain" description="Tyrosine-protein phosphatase" evidence="6">
    <location>
        <begin position="318"/>
        <end position="470"/>
    </location>
</feature>
<evidence type="ECO:0000313" key="10">
    <source>
        <dbReference type="Proteomes" id="UP001383192"/>
    </source>
</evidence>
<name>A0AAW0C7I7_9AGAR</name>
<dbReference type="GO" id="GO:0043409">
    <property type="term" value="P:negative regulation of MAPK cascade"/>
    <property type="evidence" value="ECO:0007669"/>
    <property type="project" value="TreeGrafter"/>
</dbReference>
<dbReference type="InterPro" id="IPR000340">
    <property type="entry name" value="Dual-sp_phosphatase_cat-dom"/>
</dbReference>
<proteinExistence type="inferred from homology"/>
<evidence type="ECO:0000259" key="7">
    <source>
        <dbReference type="PROSITE" id="PS50056"/>
    </source>
</evidence>
<dbReference type="PANTHER" id="PTHR10159:SF530">
    <property type="entry name" value="DUAL SPECIFICITY PROTEIN PHOSPHATASE DDB_G0271350-RELATED"/>
    <property type="match status" value="1"/>
</dbReference>
<feature type="domain" description="Tyrosine specific protein phosphatases" evidence="7">
    <location>
        <begin position="391"/>
        <end position="451"/>
    </location>
</feature>
<evidence type="ECO:0000259" key="6">
    <source>
        <dbReference type="PROSITE" id="PS50054"/>
    </source>
</evidence>
<evidence type="ECO:0000256" key="1">
    <source>
        <dbReference type="ARBA" id="ARBA00008601"/>
    </source>
</evidence>
<evidence type="ECO:0000256" key="3">
    <source>
        <dbReference type="ARBA" id="ARBA00022801"/>
    </source>
</evidence>
<feature type="region of interest" description="Disordered" evidence="5">
    <location>
        <begin position="623"/>
        <end position="658"/>
    </location>
</feature>
<dbReference type="PROSITE" id="PS50054">
    <property type="entry name" value="TYR_PHOSPHATASE_DUAL"/>
    <property type="match status" value="1"/>
</dbReference>
<feature type="domain" description="Rhodanese" evidence="8">
    <location>
        <begin position="76"/>
        <end position="111"/>
    </location>
</feature>
<dbReference type="EC" id="3.1.3.48" evidence="2"/>
<dbReference type="Gene3D" id="3.90.190.10">
    <property type="entry name" value="Protein tyrosine phosphatase superfamily"/>
    <property type="match status" value="1"/>
</dbReference>
<dbReference type="SUPFAM" id="SSF52799">
    <property type="entry name" value="(Phosphotyrosine protein) phosphatases II"/>
    <property type="match status" value="1"/>
</dbReference>
<dbReference type="InterPro" id="IPR020422">
    <property type="entry name" value="TYR_PHOSPHATASE_DUAL_dom"/>
</dbReference>
<dbReference type="AlphaFoldDB" id="A0AAW0C7I7"/>
<evidence type="ECO:0000313" key="9">
    <source>
        <dbReference type="EMBL" id="KAK7035415.1"/>
    </source>
</evidence>
<comment type="caution">
    <text evidence="9">The sequence shown here is derived from an EMBL/GenBank/DDBJ whole genome shotgun (WGS) entry which is preliminary data.</text>
</comment>
<feature type="region of interest" description="Disordered" evidence="5">
    <location>
        <begin position="472"/>
        <end position="552"/>
    </location>
</feature>
<evidence type="ECO:0000256" key="4">
    <source>
        <dbReference type="ARBA" id="ARBA00022912"/>
    </source>
</evidence>
<dbReference type="CDD" id="cd14498">
    <property type="entry name" value="DSP"/>
    <property type="match status" value="1"/>
</dbReference>
<evidence type="ECO:0000259" key="8">
    <source>
        <dbReference type="PROSITE" id="PS50206"/>
    </source>
</evidence>
<evidence type="ECO:0000256" key="5">
    <source>
        <dbReference type="SAM" id="MobiDB-lite"/>
    </source>
</evidence>
<reference evidence="9 10" key="1">
    <citation type="submission" date="2024-01" db="EMBL/GenBank/DDBJ databases">
        <title>A draft genome for a cacao thread blight-causing isolate of Paramarasmius palmivorus.</title>
        <authorList>
            <person name="Baruah I.K."/>
            <person name="Bukari Y."/>
            <person name="Amoako-Attah I."/>
            <person name="Meinhardt L.W."/>
            <person name="Bailey B.A."/>
            <person name="Cohen S.P."/>
        </authorList>
    </citation>
    <scope>NUCLEOTIDE SEQUENCE [LARGE SCALE GENOMIC DNA]</scope>
    <source>
        <strain evidence="9 10">GH-12</strain>
    </source>
</reference>
<dbReference type="Proteomes" id="UP001383192">
    <property type="component" value="Unassembled WGS sequence"/>
</dbReference>
<dbReference type="EMBL" id="JAYKXP010000053">
    <property type="protein sequence ID" value="KAK7035415.1"/>
    <property type="molecule type" value="Genomic_DNA"/>
</dbReference>
<dbReference type="InterPro" id="IPR029021">
    <property type="entry name" value="Prot-tyrosine_phosphatase-like"/>
</dbReference>
<dbReference type="PANTHER" id="PTHR10159">
    <property type="entry name" value="DUAL SPECIFICITY PROTEIN PHOSPHATASE"/>
    <property type="match status" value="1"/>
</dbReference>
<evidence type="ECO:0000256" key="2">
    <source>
        <dbReference type="ARBA" id="ARBA00013064"/>
    </source>
</evidence>
<organism evidence="9 10">
    <name type="scientific">Paramarasmius palmivorus</name>
    <dbReference type="NCBI Taxonomy" id="297713"/>
    <lineage>
        <taxon>Eukaryota</taxon>
        <taxon>Fungi</taxon>
        <taxon>Dikarya</taxon>
        <taxon>Basidiomycota</taxon>
        <taxon>Agaricomycotina</taxon>
        <taxon>Agaricomycetes</taxon>
        <taxon>Agaricomycetidae</taxon>
        <taxon>Agaricales</taxon>
        <taxon>Marasmiineae</taxon>
        <taxon>Marasmiaceae</taxon>
        <taxon>Paramarasmius</taxon>
    </lineage>
</organism>
<keyword evidence="3" id="KW-0378">Hydrolase</keyword>
<keyword evidence="4" id="KW-0904">Protein phosphatase</keyword>
<accession>A0AAW0C7I7</accession>
<dbReference type="InterPro" id="IPR036873">
    <property type="entry name" value="Rhodanese-like_dom_sf"/>
</dbReference>
<dbReference type="PROSITE" id="PS50206">
    <property type="entry name" value="RHODANESE_3"/>
    <property type="match status" value="1"/>
</dbReference>
<comment type="similarity">
    <text evidence="1">Belongs to the protein-tyrosine phosphatase family. Non-receptor class dual specificity subfamily.</text>
</comment>
<protein>
    <recommendedName>
        <fullName evidence="2">protein-tyrosine-phosphatase</fullName>
        <ecNumber evidence="2">3.1.3.48</ecNumber>
    </recommendedName>
</protein>